<reference evidence="6 7" key="1">
    <citation type="submission" date="2015-09" db="EMBL/GenBank/DDBJ databases">
        <authorList>
            <consortium name="Pathogen Informatics"/>
        </authorList>
    </citation>
    <scope>NUCLEOTIDE SEQUENCE [LARGE SCALE GENOMIC DNA]</scope>
    <source>
        <strain evidence="6 7">2789STDY5834902</strain>
    </source>
</reference>
<dbReference type="EC" id="3.6.3.27" evidence="6"/>
<evidence type="ECO:0000256" key="4">
    <source>
        <dbReference type="ARBA" id="ARBA00022967"/>
    </source>
</evidence>
<keyword evidence="4" id="KW-1278">Translocase</keyword>
<sequence>MSVYQSAPTLEQAAITAKDFNFWYSDFHALTGLDLNIAKNAITSFIGPSGCGKSTFLRCINRMNDLIEGTRVEGTMTLDGNDIYAEGVDPVDLRRRVGMIFQQPNPFPKSIYENVAFGPRLQGVTSKSDLDDIVEESLKRANLWKEVSNQLNKDGLALSGGQQQRLCIARVLAVQPDVLLMDEPCSAIDPTSVSKVEDLMAELAPEMTIIIVTHSMQQAARISDYTAFFLQEVAGEPATLIEYGQTDAIFTSPVDSRTEDYISGRFG</sequence>
<dbReference type="PANTHER" id="PTHR43423:SF1">
    <property type="entry name" value="ABC TRANSPORTER I FAMILY MEMBER 17"/>
    <property type="match status" value="1"/>
</dbReference>
<keyword evidence="2" id="KW-0547">Nucleotide-binding</keyword>
<evidence type="ECO:0000256" key="2">
    <source>
        <dbReference type="ARBA" id="ARBA00022741"/>
    </source>
</evidence>
<dbReference type="GO" id="GO:0005524">
    <property type="term" value="F:ATP binding"/>
    <property type="evidence" value="ECO:0007669"/>
    <property type="project" value="UniProtKB-KW"/>
</dbReference>
<evidence type="ECO:0000313" key="7">
    <source>
        <dbReference type="Proteomes" id="UP000095454"/>
    </source>
</evidence>
<dbReference type="PROSITE" id="PS50893">
    <property type="entry name" value="ABC_TRANSPORTER_2"/>
    <property type="match status" value="1"/>
</dbReference>
<dbReference type="GO" id="GO:0005315">
    <property type="term" value="F:phosphate transmembrane transporter activity"/>
    <property type="evidence" value="ECO:0007669"/>
    <property type="project" value="InterPro"/>
</dbReference>
<feature type="domain" description="ABC transporter" evidence="5">
    <location>
        <begin position="15"/>
        <end position="256"/>
    </location>
</feature>
<dbReference type="CDD" id="cd03260">
    <property type="entry name" value="ABC_PstB_phosphate_transporter"/>
    <property type="match status" value="1"/>
</dbReference>
<dbReference type="PANTHER" id="PTHR43423">
    <property type="entry name" value="ABC TRANSPORTER I FAMILY MEMBER 17"/>
    <property type="match status" value="1"/>
</dbReference>
<evidence type="ECO:0000313" key="6">
    <source>
        <dbReference type="EMBL" id="CUP09849.1"/>
    </source>
</evidence>
<dbReference type="RefSeq" id="WP_055251686.1">
    <property type="nucleotide sequence ID" value="NZ_CABIXX010000015.1"/>
</dbReference>
<dbReference type="EMBL" id="CZAQ01000015">
    <property type="protein sequence ID" value="CUP09849.1"/>
    <property type="molecule type" value="Genomic_DNA"/>
</dbReference>
<keyword evidence="6" id="KW-0378">Hydrolase</keyword>
<keyword evidence="1" id="KW-0813">Transport</keyword>
<dbReference type="Proteomes" id="UP000095454">
    <property type="component" value="Unassembled WGS sequence"/>
</dbReference>
<dbReference type="InterPro" id="IPR005670">
    <property type="entry name" value="PstB-like"/>
</dbReference>
<evidence type="ECO:0000256" key="1">
    <source>
        <dbReference type="ARBA" id="ARBA00022448"/>
    </source>
</evidence>
<dbReference type="AlphaFoldDB" id="A0A174KKX5"/>
<dbReference type="SUPFAM" id="SSF52540">
    <property type="entry name" value="P-loop containing nucleoside triphosphate hydrolases"/>
    <property type="match status" value="1"/>
</dbReference>
<organism evidence="6 7">
    <name type="scientific">Collinsella aerofaciens</name>
    <dbReference type="NCBI Taxonomy" id="74426"/>
    <lineage>
        <taxon>Bacteria</taxon>
        <taxon>Bacillati</taxon>
        <taxon>Actinomycetota</taxon>
        <taxon>Coriobacteriia</taxon>
        <taxon>Coriobacteriales</taxon>
        <taxon>Coriobacteriaceae</taxon>
        <taxon>Collinsella</taxon>
    </lineage>
</organism>
<gene>
    <name evidence="6" type="primary">pstB</name>
    <name evidence="6" type="ORF">ERS852514_01076</name>
</gene>
<dbReference type="GO" id="GO:0016887">
    <property type="term" value="F:ATP hydrolysis activity"/>
    <property type="evidence" value="ECO:0007669"/>
    <property type="project" value="InterPro"/>
</dbReference>
<dbReference type="PROSITE" id="PS00211">
    <property type="entry name" value="ABC_TRANSPORTER_1"/>
    <property type="match status" value="1"/>
</dbReference>
<keyword evidence="3 6" id="KW-0067">ATP-binding</keyword>
<dbReference type="GO" id="GO:0035435">
    <property type="term" value="P:phosphate ion transmembrane transport"/>
    <property type="evidence" value="ECO:0007669"/>
    <property type="project" value="InterPro"/>
</dbReference>
<proteinExistence type="predicted"/>
<dbReference type="SMART" id="SM00382">
    <property type="entry name" value="AAA"/>
    <property type="match status" value="1"/>
</dbReference>
<dbReference type="InterPro" id="IPR003593">
    <property type="entry name" value="AAA+_ATPase"/>
</dbReference>
<dbReference type="NCBIfam" id="TIGR00972">
    <property type="entry name" value="3a0107s01c2"/>
    <property type="match status" value="1"/>
</dbReference>
<protein>
    <submittedName>
        <fullName evidence="6">Phosphate import ATP-binding protein PstB</fullName>
        <ecNumber evidence="6">3.6.3.27</ecNumber>
    </submittedName>
</protein>
<dbReference type="Pfam" id="PF00005">
    <property type="entry name" value="ABC_tran"/>
    <property type="match status" value="1"/>
</dbReference>
<dbReference type="InterPro" id="IPR027417">
    <property type="entry name" value="P-loop_NTPase"/>
</dbReference>
<evidence type="ECO:0000259" key="5">
    <source>
        <dbReference type="PROSITE" id="PS50893"/>
    </source>
</evidence>
<dbReference type="InterPro" id="IPR003439">
    <property type="entry name" value="ABC_transporter-like_ATP-bd"/>
</dbReference>
<name>A0A174KKX5_9ACTN</name>
<dbReference type="Gene3D" id="3.40.50.300">
    <property type="entry name" value="P-loop containing nucleotide triphosphate hydrolases"/>
    <property type="match status" value="1"/>
</dbReference>
<dbReference type="InterPro" id="IPR017871">
    <property type="entry name" value="ABC_transporter-like_CS"/>
</dbReference>
<accession>A0A174KKX5</accession>
<dbReference type="GO" id="GO:0016020">
    <property type="term" value="C:membrane"/>
    <property type="evidence" value="ECO:0007669"/>
    <property type="project" value="InterPro"/>
</dbReference>
<evidence type="ECO:0000256" key="3">
    <source>
        <dbReference type="ARBA" id="ARBA00022840"/>
    </source>
</evidence>